<dbReference type="GO" id="GO:0016020">
    <property type="term" value="C:membrane"/>
    <property type="evidence" value="ECO:0007669"/>
    <property type="project" value="UniProtKB-SubCell"/>
</dbReference>
<protein>
    <recommendedName>
        <fullName evidence="8">Rhodopsin domain-containing protein</fullName>
    </recommendedName>
</protein>
<evidence type="ECO:0000256" key="3">
    <source>
        <dbReference type="ARBA" id="ARBA00022989"/>
    </source>
</evidence>
<dbReference type="PANTHER" id="PTHR33048:SF15">
    <property type="entry name" value="INTEGRAL MEMBRANE PROTEIN"/>
    <property type="match status" value="1"/>
</dbReference>
<dbReference type="EMBL" id="JAQQWP010000001">
    <property type="protein sequence ID" value="KAK8131909.1"/>
    <property type="molecule type" value="Genomic_DNA"/>
</dbReference>
<dbReference type="Proteomes" id="UP001392437">
    <property type="component" value="Unassembled WGS sequence"/>
</dbReference>
<feature type="transmembrane region" description="Helical" evidence="7">
    <location>
        <begin position="133"/>
        <end position="155"/>
    </location>
</feature>
<dbReference type="InterPro" id="IPR052337">
    <property type="entry name" value="SAT4-like"/>
</dbReference>
<feature type="transmembrane region" description="Helical" evidence="7">
    <location>
        <begin position="20"/>
        <end position="43"/>
    </location>
</feature>
<evidence type="ECO:0000313" key="9">
    <source>
        <dbReference type="EMBL" id="KAK8131909.1"/>
    </source>
</evidence>
<feature type="transmembrane region" description="Helical" evidence="7">
    <location>
        <begin position="186"/>
        <end position="208"/>
    </location>
</feature>
<dbReference type="InterPro" id="IPR049326">
    <property type="entry name" value="Rhodopsin_dom_fungi"/>
</dbReference>
<evidence type="ECO:0000256" key="7">
    <source>
        <dbReference type="SAM" id="Phobius"/>
    </source>
</evidence>
<proteinExistence type="inferred from homology"/>
<feature type="transmembrane region" description="Helical" evidence="7">
    <location>
        <begin position="258"/>
        <end position="278"/>
    </location>
</feature>
<feature type="transmembrane region" description="Helical" evidence="7">
    <location>
        <begin position="98"/>
        <end position="121"/>
    </location>
</feature>
<sequence length="402" mass="43339">MSSAVDPNRLWVEHLDGTGRATIITSIICGFLSIIVVGLRCFVRSRDKTFGLDDGFMLGGLVLYIVDVVLGSIGSMHGLGTVNAKLNTTMMIEATKYLMIWMLIYVCGLMLIKASICMTLFRIASTNQLYRMCIIVLLAIIVGNFLTTFIGVLLLCSPVEANWNTALVAQGKARCASMDAMIGLSYTSTAVSIATDMACAVLPGVILWRTQMAFKTKVSVTVLLSFGSFASISTMVRTPYIEYYRTPLDNLPYHVGNIVLWSNVESAIGLVAGSLPSLRRLIVSKIKKSSSAGESNNNVYHNSGGHNTPVGLVTFGGTGAVANHKGGGSTRKKTGSSFRNPTDVGHTVATVHASGDGDWRRLHDDSSDKESLRGIRADYTYEVELTQSPTLHSPLGPPKSRQ</sequence>
<accession>A0AAW0RAS5</accession>
<evidence type="ECO:0000256" key="5">
    <source>
        <dbReference type="ARBA" id="ARBA00038359"/>
    </source>
</evidence>
<keyword evidence="10" id="KW-1185">Reference proteome</keyword>
<gene>
    <name evidence="9" type="ORF">PG999_000082</name>
</gene>
<feature type="transmembrane region" description="Helical" evidence="7">
    <location>
        <begin position="220"/>
        <end position="238"/>
    </location>
</feature>
<name>A0AAW0RAS5_9PEZI</name>
<dbReference type="Pfam" id="PF20684">
    <property type="entry name" value="Fung_rhodopsin"/>
    <property type="match status" value="1"/>
</dbReference>
<evidence type="ECO:0000259" key="8">
    <source>
        <dbReference type="Pfam" id="PF20684"/>
    </source>
</evidence>
<keyword evidence="4 7" id="KW-0472">Membrane</keyword>
<evidence type="ECO:0000256" key="2">
    <source>
        <dbReference type="ARBA" id="ARBA00022692"/>
    </source>
</evidence>
<comment type="caution">
    <text evidence="9">The sequence shown here is derived from an EMBL/GenBank/DDBJ whole genome shotgun (WGS) entry which is preliminary data.</text>
</comment>
<organism evidence="9 10">
    <name type="scientific">Apiospora kogelbergensis</name>
    <dbReference type="NCBI Taxonomy" id="1337665"/>
    <lineage>
        <taxon>Eukaryota</taxon>
        <taxon>Fungi</taxon>
        <taxon>Dikarya</taxon>
        <taxon>Ascomycota</taxon>
        <taxon>Pezizomycotina</taxon>
        <taxon>Sordariomycetes</taxon>
        <taxon>Xylariomycetidae</taxon>
        <taxon>Amphisphaeriales</taxon>
        <taxon>Apiosporaceae</taxon>
        <taxon>Apiospora</taxon>
    </lineage>
</organism>
<keyword evidence="3 7" id="KW-1133">Transmembrane helix</keyword>
<dbReference type="PANTHER" id="PTHR33048">
    <property type="entry name" value="PTH11-LIKE INTEGRAL MEMBRANE PROTEIN (AFU_ORTHOLOGUE AFUA_5G11245)"/>
    <property type="match status" value="1"/>
</dbReference>
<keyword evidence="2 7" id="KW-0812">Transmembrane</keyword>
<comment type="subcellular location">
    <subcellularLocation>
        <location evidence="1">Membrane</location>
        <topology evidence="1">Multi-pass membrane protein</topology>
    </subcellularLocation>
</comment>
<comment type="similarity">
    <text evidence="5">Belongs to the SAT4 family.</text>
</comment>
<evidence type="ECO:0000256" key="1">
    <source>
        <dbReference type="ARBA" id="ARBA00004141"/>
    </source>
</evidence>
<evidence type="ECO:0000313" key="10">
    <source>
        <dbReference type="Proteomes" id="UP001392437"/>
    </source>
</evidence>
<evidence type="ECO:0000256" key="6">
    <source>
        <dbReference type="SAM" id="MobiDB-lite"/>
    </source>
</evidence>
<dbReference type="AlphaFoldDB" id="A0AAW0RAS5"/>
<reference evidence="9 10" key="1">
    <citation type="submission" date="2023-01" db="EMBL/GenBank/DDBJ databases">
        <title>Analysis of 21 Apiospora genomes using comparative genomics revels a genus with tremendous synthesis potential of carbohydrate active enzymes and secondary metabolites.</title>
        <authorList>
            <person name="Sorensen T."/>
        </authorList>
    </citation>
    <scope>NUCLEOTIDE SEQUENCE [LARGE SCALE GENOMIC DNA]</scope>
    <source>
        <strain evidence="9 10">CBS 117206</strain>
    </source>
</reference>
<evidence type="ECO:0000256" key="4">
    <source>
        <dbReference type="ARBA" id="ARBA00023136"/>
    </source>
</evidence>
<feature type="region of interest" description="Disordered" evidence="6">
    <location>
        <begin position="324"/>
        <end position="344"/>
    </location>
</feature>
<feature type="domain" description="Rhodopsin" evidence="8">
    <location>
        <begin position="39"/>
        <end position="282"/>
    </location>
</feature>
<feature type="transmembrane region" description="Helical" evidence="7">
    <location>
        <begin position="55"/>
        <end position="78"/>
    </location>
</feature>